<evidence type="ECO:0000256" key="2">
    <source>
        <dbReference type="ARBA" id="ARBA00022692"/>
    </source>
</evidence>
<evidence type="ECO:0000256" key="4">
    <source>
        <dbReference type="ARBA" id="ARBA00022837"/>
    </source>
</evidence>
<name>A0ABM1VRC1_APLCA</name>
<evidence type="ECO:0000313" key="15">
    <source>
        <dbReference type="RefSeq" id="XP_035824963.1"/>
    </source>
</evidence>
<organism evidence="14 15">
    <name type="scientific">Aplysia californica</name>
    <name type="common">California sea hare</name>
    <dbReference type="NCBI Taxonomy" id="6500"/>
    <lineage>
        <taxon>Eukaryota</taxon>
        <taxon>Metazoa</taxon>
        <taxon>Spiralia</taxon>
        <taxon>Lophotrochozoa</taxon>
        <taxon>Mollusca</taxon>
        <taxon>Gastropoda</taxon>
        <taxon>Heterobranchia</taxon>
        <taxon>Euthyneura</taxon>
        <taxon>Tectipleura</taxon>
        <taxon>Aplysiida</taxon>
        <taxon>Aplysioidea</taxon>
        <taxon>Aplysiidae</taxon>
        <taxon>Aplysia</taxon>
    </lineage>
</organism>
<dbReference type="SMART" id="SM00112">
    <property type="entry name" value="CA"/>
    <property type="match status" value="7"/>
</dbReference>
<keyword evidence="14" id="KW-1185">Reference proteome</keyword>
<dbReference type="PROSITE" id="PS00232">
    <property type="entry name" value="CADHERIN_1"/>
    <property type="match status" value="4"/>
</dbReference>
<evidence type="ECO:0000256" key="5">
    <source>
        <dbReference type="ARBA" id="ARBA00022889"/>
    </source>
</evidence>
<feature type="domain" description="Cadherin" evidence="13">
    <location>
        <begin position="34"/>
        <end position="153"/>
    </location>
</feature>
<keyword evidence="2 11" id="KW-0812">Transmembrane</keyword>
<dbReference type="Gene3D" id="2.60.40.60">
    <property type="entry name" value="Cadherins"/>
    <property type="match status" value="7"/>
</dbReference>
<dbReference type="Pfam" id="PF08266">
    <property type="entry name" value="Cadherin_2"/>
    <property type="match status" value="1"/>
</dbReference>
<feature type="domain" description="Cadherin" evidence="13">
    <location>
        <begin position="702"/>
        <end position="809"/>
    </location>
</feature>
<keyword evidence="7 11" id="KW-0472">Membrane</keyword>
<keyword evidence="12" id="KW-0732">Signal</keyword>
<dbReference type="PANTHER" id="PTHR24028">
    <property type="entry name" value="CADHERIN-87A"/>
    <property type="match status" value="1"/>
</dbReference>
<gene>
    <name evidence="15" type="primary">LOC101848509</name>
</gene>
<dbReference type="InterPro" id="IPR013164">
    <property type="entry name" value="Cadherin_N"/>
</dbReference>
<protein>
    <submittedName>
        <fullName evidence="15">Protocadherin-11 X-linked</fullName>
    </submittedName>
</protein>
<feature type="region of interest" description="Disordered" evidence="10">
    <location>
        <begin position="890"/>
        <end position="960"/>
    </location>
</feature>
<keyword evidence="6 11" id="KW-1133">Transmembrane helix</keyword>
<feature type="compositionally biased region" description="Gly residues" evidence="10">
    <location>
        <begin position="905"/>
        <end position="929"/>
    </location>
</feature>
<dbReference type="PRINTS" id="PR00205">
    <property type="entry name" value="CADHERIN"/>
</dbReference>
<evidence type="ECO:0000256" key="6">
    <source>
        <dbReference type="ARBA" id="ARBA00022989"/>
    </source>
</evidence>
<dbReference type="RefSeq" id="XP_035824963.1">
    <property type="nucleotide sequence ID" value="XM_035969070.1"/>
</dbReference>
<evidence type="ECO:0000256" key="1">
    <source>
        <dbReference type="ARBA" id="ARBA00004167"/>
    </source>
</evidence>
<reference evidence="15" key="1">
    <citation type="submission" date="2025-08" db="UniProtKB">
        <authorList>
            <consortium name="RefSeq"/>
        </authorList>
    </citation>
    <scope>IDENTIFICATION</scope>
</reference>
<keyword evidence="5" id="KW-0130">Cell adhesion</keyword>
<dbReference type="PROSITE" id="PS50268">
    <property type="entry name" value="CADHERIN_2"/>
    <property type="match status" value="7"/>
</dbReference>
<dbReference type="InterPro" id="IPR015919">
    <property type="entry name" value="Cadherin-like_sf"/>
</dbReference>
<evidence type="ECO:0000256" key="9">
    <source>
        <dbReference type="PROSITE-ProRule" id="PRU00043"/>
    </source>
</evidence>
<evidence type="ECO:0000313" key="14">
    <source>
        <dbReference type="Proteomes" id="UP000694888"/>
    </source>
</evidence>
<proteinExistence type="predicted"/>
<dbReference type="InterPro" id="IPR020894">
    <property type="entry name" value="Cadherin_CS"/>
</dbReference>
<keyword evidence="3" id="KW-0677">Repeat</keyword>
<evidence type="ECO:0000256" key="8">
    <source>
        <dbReference type="ARBA" id="ARBA00023180"/>
    </source>
</evidence>
<dbReference type="GeneID" id="101848509"/>
<keyword evidence="8" id="KW-0325">Glycoprotein</keyword>
<feature type="domain" description="Cadherin" evidence="13">
    <location>
        <begin position="266"/>
        <end position="373"/>
    </location>
</feature>
<accession>A0ABM1VRC1</accession>
<evidence type="ECO:0000256" key="10">
    <source>
        <dbReference type="SAM" id="MobiDB-lite"/>
    </source>
</evidence>
<sequence>MMHQRQLSICFRTAAWVTLTLLVVTSLPQCQGQQSGQVEFHIKEQRPSGTNVGSIRDRARLADKVPRSELDNLRFEFLNPSELKRTASLFSINQDNGAVYTTAMIDRESVCQFEKDCSAQFEVTVTSSTMTNFFEIVTVRIVIEDINDNAPRFPNDEVTLFISESVNANSEFRIAGASDKDTDEENSVQKYIMKTEHRDMFELKSEKKLDGTWDLSIVTLQTLDRERMDHYLLHIIAKDNGKPPQSGNVTVHINVTDTNDNSPIFSENVYDISVPERAEVGAVVGQVNASDADKGMNSAVTYQFSPTRSSGMSNLFYIDSHSGEIKVKSPLQYEAGKSFETIVIASDRGNPPRASQAVLILSILDVGNTAPRISITPVPKPEGRVLRISEASAVKTVVAHVRTDDRDTGPNGIVDCRSATQGFNMRRFEGSGFLVETSEPLDRETSEEINVTIICDDRGSPKLSASGSFIIRLIDSNDNAPVFTRKIYEANLTEGNRRGDHVLFVKAHDRDINENAEIHYTISMSTAESSSSFLIDSRTGEITAGEEFDRETLSQVSFMVRAVDRGLPQRTGMASVVVDIKDVNDNSPYFTSSMEFQIAEKLPASSLVDKLLASDRDSGKNAEVHFSIPKEFFNQPDSSIPFVVLPSGIIRTGDILDKDKQSLYKFPVQVTDKGQPYRSSTATVTIRVIDSNDHKPRFTFPTRGNNTIRLKPDTAPGTTIATLEATDDDIGRNARLKYYIVSGNRENAFTIPFPRSGQIMLMKDLTSLEASVFHLNVSVHDQGIPMLQADEVLKIQVDFVNGRGVGSRRGDDDGGGNSTNGLFGDDELKYIIIAGVVGGVTVVISVIIVTVILVIRRPDNNNRSPTPVGVQEQGDGRHFDKQMWQSVPVDDLTPTDTEEKKVGTLKGGMDGGGGGGGGGRGGGGGGGGGDLKKANGGMNSNYNGDLMDPPYGRKHAGPEPFLAQPQLYTFKKVST</sequence>
<evidence type="ECO:0000256" key="7">
    <source>
        <dbReference type="ARBA" id="ARBA00023136"/>
    </source>
</evidence>
<evidence type="ECO:0000256" key="11">
    <source>
        <dbReference type="SAM" id="Phobius"/>
    </source>
</evidence>
<feature type="domain" description="Cadherin" evidence="13">
    <location>
        <begin position="484"/>
        <end position="590"/>
    </location>
</feature>
<feature type="domain" description="Cadherin" evidence="13">
    <location>
        <begin position="154"/>
        <end position="265"/>
    </location>
</feature>
<keyword evidence="4 9" id="KW-0106">Calcium</keyword>
<dbReference type="InterPro" id="IPR002126">
    <property type="entry name" value="Cadherin-like_dom"/>
</dbReference>
<dbReference type="PANTHER" id="PTHR24028:SF146">
    <property type="entry name" value="CADHERIN 96CB, ISOFORM D-RELATED"/>
    <property type="match status" value="1"/>
</dbReference>
<feature type="signal peptide" evidence="12">
    <location>
        <begin position="1"/>
        <end position="32"/>
    </location>
</feature>
<evidence type="ECO:0000256" key="12">
    <source>
        <dbReference type="SAM" id="SignalP"/>
    </source>
</evidence>
<dbReference type="Pfam" id="PF00028">
    <property type="entry name" value="Cadherin"/>
    <property type="match status" value="6"/>
</dbReference>
<comment type="subcellular location">
    <subcellularLocation>
        <location evidence="1">Membrane</location>
        <topology evidence="1">Single-pass membrane protein</topology>
    </subcellularLocation>
</comment>
<dbReference type="Proteomes" id="UP000694888">
    <property type="component" value="Unplaced"/>
</dbReference>
<feature type="domain" description="Cadherin" evidence="13">
    <location>
        <begin position="380"/>
        <end position="483"/>
    </location>
</feature>
<evidence type="ECO:0000256" key="3">
    <source>
        <dbReference type="ARBA" id="ARBA00022737"/>
    </source>
</evidence>
<feature type="transmembrane region" description="Helical" evidence="11">
    <location>
        <begin position="830"/>
        <end position="855"/>
    </location>
</feature>
<dbReference type="InterPro" id="IPR050174">
    <property type="entry name" value="Protocadherin/Cadherin-CA"/>
</dbReference>
<dbReference type="SUPFAM" id="SSF49313">
    <property type="entry name" value="Cadherin-like"/>
    <property type="match status" value="7"/>
</dbReference>
<feature type="chain" id="PRO_5047001942" evidence="12">
    <location>
        <begin position="33"/>
        <end position="975"/>
    </location>
</feature>
<feature type="domain" description="Cadherin" evidence="13">
    <location>
        <begin position="590"/>
        <end position="698"/>
    </location>
</feature>
<dbReference type="CDD" id="cd11304">
    <property type="entry name" value="Cadherin_repeat"/>
    <property type="match status" value="7"/>
</dbReference>
<evidence type="ECO:0000259" key="13">
    <source>
        <dbReference type="PROSITE" id="PS50268"/>
    </source>
</evidence>